<dbReference type="KEGG" id="mgor:H0P51_00810"/>
<dbReference type="Proteomes" id="UP000510682">
    <property type="component" value="Chromosome"/>
</dbReference>
<organism evidence="1 2">
    <name type="scientific">Mycobacterium vicinigordonae</name>
    <dbReference type="NCBI Taxonomy" id="1719132"/>
    <lineage>
        <taxon>Bacteria</taxon>
        <taxon>Bacillati</taxon>
        <taxon>Actinomycetota</taxon>
        <taxon>Actinomycetes</taxon>
        <taxon>Mycobacteriales</taxon>
        <taxon>Mycobacteriaceae</taxon>
        <taxon>Mycobacterium</taxon>
    </lineage>
</organism>
<dbReference type="EMBL" id="CP059165">
    <property type="protein sequence ID" value="QLL07603.1"/>
    <property type="molecule type" value="Genomic_DNA"/>
</dbReference>
<sequence length="367" mass="40953">MAEPLRIWAFGDAHVGTDKAHGRASLAEAISQSEFGGSEGGPAFEWDIGIDVGDMSGAHHHLPDDSEGRELRRQFAVLRRHRREDIYSVCGNHDRSGLGEPEAWWWRKWVDPLGQNTRFSGVDPAARPHRVHGTWEHYAFRVGNLLFLMLSDRNEPTQTVGRGTLGGNPGGVVSGSTFRWWKHMVLSNPDTLVVTVHHYVLKNTTVASGDWEGVRKGPDGLWHEHYHRPFEQGTPQGASYLYWVDSQPDSGAFEQFLAQHPGRVALWIAGHTHTHPDDNFGGKTHIEQRWGTWFLNVASLSRHHMPITTLPISRLLTFTPGSAEVRVQCYLHTSQYAAQGWYSPAERTITLGGAFARPAEKAVGSAL</sequence>
<reference evidence="1" key="1">
    <citation type="submission" date="2020-07" db="EMBL/GenBank/DDBJ databases">
        <title>Description of Mycobacterium gordonae subsp. intergordonae subsp.nov. and Mycobacterium gordonae subsp. gordonae subsp. nov.</title>
        <authorList>
            <person name="Huang H."/>
        </authorList>
    </citation>
    <scope>NUCLEOTIDE SEQUENCE [LARGE SCALE GENOMIC DNA]</scope>
    <source>
        <strain evidence="1">24T</strain>
    </source>
</reference>
<name>A0A7D6E5Z2_9MYCO</name>
<dbReference type="InterPro" id="IPR029052">
    <property type="entry name" value="Metallo-depent_PP-like"/>
</dbReference>
<proteinExistence type="predicted"/>
<gene>
    <name evidence="1" type="ORF">H0P51_00810</name>
</gene>
<evidence type="ECO:0008006" key="3">
    <source>
        <dbReference type="Google" id="ProtNLM"/>
    </source>
</evidence>
<keyword evidence="2" id="KW-1185">Reference proteome</keyword>
<dbReference type="SUPFAM" id="SSF56300">
    <property type="entry name" value="Metallo-dependent phosphatases"/>
    <property type="match status" value="1"/>
</dbReference>
<protein>
    <recommendedName>
        <fullName evidence="3">Calcineurin-like phosphoesterase domain-containing protein</fullName>
    </recommendedName>
</protein>
<dbReference type="RefSeq" id="WP_180916177.1">
    <property type="nucleotide sequence ID" value="NZ_CP059165.1"/>
</dbReference>
<evidence type="ECO:0000313" key="1">
    <source>
        <dbReference type="EMBL" id="QLL07603.1"/>
    </source>
</evidence>
<dbReference type="AlphaFoldDB" id="A0A7D6E5Z2"/>
<accession>A0A7D6E5Z2</accession>
<reference evidence="1" key="2">
    <citation type="submission" date="2020-07" db="EMBL/GenBank/DDBJ databases">
        <authorList>
            <person name="Yu X."/>
        </authorList>
    </citation>
    <scope>NUCLEOTIDE SEQUENCE [LARGE SCALE GENOMIC DNA]</scope>
    <source>
        <strain evidence="1">24T</strain>
    </source>
</reference>
<evidence type="ECO:0000313" key="2">
    <source>
        <dbReference type="Proteomes" id="UP000510682"/>
    </source>
</evidence>